<dbReference type="EMBL" id="MU275944">
    <property type="protein sequence ID" value="KAI0045696.1"/>
    <property type="molecule type" value="Genomic_DNA"/>
</dbReference>
<proteinExistence type="predicted"/>
<protein>
    <submittedName>
        <fullName evidence="1">Uncharacterized protein</fullName>
    </submittedName>
</protein>
<accession>A0ACB8RPR4</accession>
<dbReference type="Proteomes" id="UP000814033">
    <property type="component" value="Unassembled WGS sequence"/>
</dbReference>
<organism evidence="1 2">
    <name type="scientific">Auriscalpium vulgare</name>
    <dbReference type="NCBI Taxonomy" id="40419"/>
    <lineage>
        <taxon>Eukaryota</taxon>
        <taxon>Fungi</taxon>
        <taxon>Dikarya</taxon>
        <taxon>Basidiomycota</taxon>
        <taxon>Agaricomycotina</taxon>
        <taxon>Agaricomycetes</taxon>
        <taxon>Russulales</taxon>
        <taxon>Auriscalpiaceae</taxon>
        <taxon>Auriscalpium</taxon>
    </lineage>
</organism>
<evidence type="ECO:0000313" key="1">
    <source>
        <dbReference type="EMBL" id="KAI0045696.1"/>
    </source>
</evidence>
<sequence length="375" mass="40006">MDVWVRPVAAVLQGPFVSHSEFRIQNPNPSSARAKAKTHDGRMLRPHAHRDMSRPASLRILLPHAGARTPASSASAGPLQRGCNAPVQLERTENGHGRGMGMGMGKGKGSWHAHTHISCAVRGKSNARMEDDSPVQQEGRRRKKEEVGMGTGRGPRRGLARSHQLRGVARCGACCNCICNAGVLGNANANGPEILIAGGSIFYRENVRSSPGARTRTLTRTRTRTRTQRNGDGAPAPARQTPRRCALITRRRPWVTVYVSVHFVRAAAGQPMPAARADACGVAYIHTLGSGCRVCGLLDKTAASASRLGWAGCLPGVSVSGHVYVSPLATPHQKGVHSAPFVVQGPGARPPASHSLPRSGHQNVCLCLQDVDRQR</sequence>
<gene>
    <name evidence="1" type="ORF">FA95DRAFT_95060</name>
</gene>
<name>A0ACB8RPR4_9AGAM</name>
<keyword evidence="2" id="KW-1185">Reference proteome</keyword>
<reference evidence="1" key="1">
    <citation type="submission" date="2021-02" db="EMBL/GenBank/DDBJ databases">
        <authorList>
            <consortium name="DOE Joint Genome Institute"/>
            <person name="Ahrendt S."/>
            <person name="Looney B.P."/>
            <person name="Miyauchi S."/>
            <person name="Morin E."/>
            <person name="Drula E."/>
            <person name="Courty P.E."/>
            <person name="Chicoki N."/>
            <person name="Fauchery L."/>
            <person name="Kohler A."/>
            <person name="Kuo A."/>
            <person name="Labutti K."/>
            <person name="Pangilinan J."/>
            <person name="Lipzen A."/>
            <person name="Riley R."/>
            <person name="Andreopoulos W."/>
            <person name="He G."/>
            <person name="Johnson J."/>
            <person name="Barry K.W."/>
            <person name="Grigoriev I.V."/>
            <person name="Nagy L."/>
            <person name="Hibbett D."/>
            <person name="Henrissat B."/>
            <person name="Matheny P.B."/>
            <person name="Labbe J."/>
            <person name="Martin F."/>
        </authorList>
    </citation>
    <scope>NUCLEOTIDE SEQUENCE</scope>
    <source>
        <strain evidence="1">FP105234-sp</strain>
    </source>
</reference>
<reference evidence="1" key="2">
    <citation type="journal article" date="2022" name="New Phytol.">
        <title>Evolutionary transition to the ectomycorrhizal habit in the genomes of a hyperdiverse lineage of mushroom-forming fungi.</title>
        <authorList>
            <person name="Looney B."/>
            <person name="Miyauchi S."/>
            <person name="Morin E."/>
            <person name="Drula E."/>
            <person name="Courty P.E."/>
            <person name="Kohler A."/>
            <person name="Kuo A."/>
            <person name="LaButti K."/>
            <person name="Pangilinan J."/>
            <person name="Lipzen A."/>
            <person name="Riley R."/>
            <person name="Andreopoulos W."/>
            <person name="He G."/>
            <person name="Johnson J."/>
            <person name="Nolan M."/>
            <person name="Tritt A."/>
            <person name="Barry K.W."/>
            <person name="Grigoriev I.V."/>
            <person name="Nagy L.G."/>
            <person name="Hibbett D."/>
            <person name="Henrissat B."/>
            <person name="Matheny P.B."/>
            <person name="Labbe J."/>
            <person name="Martin F.M."/>
        </authorList>
    </citation>
    <scope>NUCLEOTIDE SEQUENCE</scope>
    <source>
        <strain evidence="1">FP105234-sp</strain>
    </source>
</reference>
<evidence type="ECO:0000313" key="2">
    <source>
        <dbReference type="Proteomes" id="UP000814033"/>
    </source>
</evidence>
<comment type="caution">
    <text evidence="1">The sequence shown here is derived from an EMBL/GenBank/DDBJ whole genome shotgun (WGS) entry which is preliminary data.</text>
</comment>